<keyword evidence="5" id="KW-0808">Transferase</keyword>
<dbReference type="CDD" id="cd00156">
    <property type="entry name" value="REC"/>
    <property type="match status" value="1"/>
</dbReference>
<dbReference type="AlphaFoldDB" id="A0A6I6EWM9"/>
<dbReference type="GO" id="GO:0000155">
    <property type="term" value="F:phosphorelay sensor kinase activity"/>
    <property type="evidence" value="ECO:0007669"/>
    <property type="project" value="InterPro"/>
</dbReference>
<dbReference type="InterPro" id="IPR003594">
    <property type="entry name" value="HATPase_dom"/>
</dbReference>
<dbReference type="InterPro" id="IPR001789">
    <property type="entry name" value="Sig_transdc_resp-reg_receiver"/>
</dbReference>
<dbReference type="SUPFAM" id="SSF47384">
    <property type="entry name" value="Homodimeric domain of signal transducing histidine kinase"/>
    <property type="match status" value="1"/>
</dbReference>
<dbReference type="SUPFAM" id="SSF55874">
    <property type="entry name" value="ATPase domain of HSP90 chaperone/DNA topoisomerase II/histidine kinase"/>
    <property type="match status" value="1"/>
</dbReference>
<sequence length="739" mass="85628">MRMENKSCVCINTEKLSVKNFPDIIKEHILNGLRKSEKIIIFTDSIYYNDLEEVFQNYSDYIVSNINDGNIIIELYDSNNFDFEYPLSMINKILLQKEKFNILWDIKNIVKKSCSLEKVNYYFKEVLKASLNKNIKNIIYMNNQKYDFNLFNDFCKLFDMLVVCDKGKDIIFDKCEEFEKATTLLQSYAEIKYQNKNLLLFNETMSNTPMNFHKDEFKSNIFAKLKDLCDLDFCILYTSERKKDNFIFIDSYYGTTKKHRYTILNDLDFIKYQIQYNEKIIDTGMSIFLHVEEMEDEKLKDKLNNLDVISALGVSVEYDENIKGVLWVGRYKSNGESLEGSIKYVESICKTVFYLIQEQQRFFNLQNRFVQNEKLRAMGEMAAGIAHDINNILTPVIGSVQLLKDKYRNDLSTLKQLKIIEMCAYDATNIINKVKKITKNYNHQSELEVFDINELIVDAINLTKNKWLTESILNDVKINIFTRLNSNSKAQGNSTELREVIINIITNAVDSIQNGGKIEISSLDFQDQIVVEIKDNGMGMNKEIQKRIFEPFFTTKGSRGSGLGLSVSYNIIESFGGNIEVESEEDVGTSFKIKLPICKEEANTNCEGENSDLIDFSGNILVVDDKEDIRNIVAEMLKSVAKCKVKTCDGHSLNKIEEEFKVRNYDIVISDFSMPNVNGLEVAERIKNISKNTYFCLMTGWIGELEEEKMENVDNVLNKPISKKRIEELFIQYKKDKGI</sequence>
<organism evidence="14 15">
    <name type="scientific">Clostridium bovifaecis</name>
    <dbReference type="NCBI Taxonomy" id="2184719"/>
    <lineage>
        <taxon>Bacteria</taxon>
        <taxon>Bacillati</taxon>
        <taxon>Bacillota</taxon>
        <taxon>Clostridia</taxon>
        <taxon>Eubacteriales</taxon>
        <taxon>Clostridiaceae</taxon>
        <taxon>Clostridium</taxon>
    </lineage>
</organism>
<dbReference type="Proteomes" id="UP000422764">
    <property type="component" value="Chromosome"/>
</dbReference>
<evidence type="ECO:0000256" key="10">
    <source>
        <dbReference type="ARBA" id="ARBA00024867"/>
    </source>
</evidence>
<evidence type="ECO:0000256" key="1">
    <source>
        <dbReference type="ARBA" id="ARBA00000085"/>
    </source>
</evidence>
<dbReference type="CDD" id="cd00082">
    <property type="entry name" value="HisKA"/>
    <property type="match status" value="1"/>
</dbReference>
<evidence type="ECO:0000256" key="5">
    <source>
        <dbReference type="ARBA" id="ARBA00022679"/>
    </source>
</evidence>
<evidence type="ECO:0000256" key="3">
    <source>
        <dbReference type="ARBA" id="ARBA00018672"/>
    </source>
</evidence>
<evidence type="ECO:0000256" key="6">
    <source>
        <dbReference type="ARBA" id="ARBA00022741"/>
    </source>
</evidence>
<dbReference type="Pfam" id="PF00072">
    <property type="entry name" value="Response_reg"/>
    <property type="match status" value="1"/>
</dbReference>
<evidence type="ECO:0000256" key="9">
    <source>
        <dbReference type="ARBA" id="ARBA00023012"/>
    </source>
</evidence>
<name>A0A6I6EWM9_9CLOT</name>
<keyword evidence="9" id="KW-0902">Two-component regulatory system</keyword>
<comment type="function">
    <text evidence="10">May play the central regulatory role in sporulation. It may be an element of the effector pathway responsible for the activation of sporulation genes in response to nutritional stress. Spo0A may act in concert with spo0H (a sigma factor) to control the expression of some genes that are critical to the sporulation process.</text>
</comment>
<dbReference type="Gene3D" id="3.40.50.2300">
    <property type="match status" value="1"/>
</dbReference>
<evidence type="ECO:0000313" key="14">
    <source>
        <dbReference type="EMBL" id="QGU96753.1"/>
    </source>
</evidence>
<dbReference type="Gene3D" id="3.30.565.10">
    <property type="entry name" value="Histidine kinase-like ATPase, C-terminal domain"/>
    <property type="match status" value="1"/>
</dbReference>
<dbReference type="SMART" id="SM00448">
    <property type="entry name" value="REC"/>
    <property type="match status" value="1"/>
</dbReference>
<dbReference type="InterPro" id="IPR004358">
    <property type="entry name" value="Sig_transdc_His_kin-like_C"/>
</dbReference>
<feature type="domain" description="Response regulatory" evidence="13">
    <location>
        <begin position="619"/>
        <end position="734"/>
    </location>
</feature>
<evidence type="ECO:0000313" key="15">
    <source>
        <dbReference type="Proteomes" id="UP000422764"/>
    </source>
</evidence>
<accession>A0A6I6EWM9</accession>
<dbReference type="InterPro" id="IPR036890">
    <property type="entry name" value="HATPase_C_sf"/>
</dbReference>
<dbReference type="Pfam" id="PF00512">
    <property type="entry name" value="HisKA"/>
    <property type="match status" value="1"/>
</dbReference>
<keyword evidence="6" id="KW-0547">Nucleotide-binding</keyword>
<feature type="modified residue" description="4-aspartylphosphate" evidence="11">
    <location>
        <position position="671"/>
    </location>
</feature>
<comment type="catalytic activity">
    <reaction evidence="1">
        <text>ATP + protein L-histidine = ADP + protein N-phospho-L-histidine.</text>
        <dbReference type="EC" id="2.7.13.3"/>
    </reaction>
</comment>
<dbReference type="InterPro" id="IPR005467">
    <property type="entry name" value="His_kinase_dom"/>
</dbReference>
<dbReference type="SMART" id="SM00388">
    <property type="entry name" value="HisKA"/>
    <property type="match status" value="1"/>
</dbReference>
<reference evidence="14 15" key="1">
    <citation type="submission" date="2019-12" db="EMBL/GenBank/DDBJ databases">
        <title>Genome sequenceing of Clostridium bovifaecis.</title>
        <authorList>
            <person name="Yao Y."/>
        </authorList>
    </citation>
    <scope>NUCLEOTIDE SEQUENCE [LARGE SCALE GENOMIC DNA]</scope>
    <source>
        <strain evidence="14 15">BXX</strain>
    </source>
</reference>
<keyword evidence="7" id="KW-0418">Kinase</keyword>
<evidence type="ECO:0000256" key="8">
    <source>
        <dbReference type="ARBA" id="ARBA00022840"/>
    </source>
</evidence>
<dbReference type="SUPFAM" id="SSF52172">
    <property type="entry name" value="CheY-like"/>
    <property type="match status" value="1"/>
</dbReference>
<protein>
    <recommendedName>
        <fullName evidence="3">Stage 0 sporulation protein A homolog</fullName>
        <ecNumber evidence="2">2.7.13.3</ecNumber>
    </recommendedName>
</protein>
<dbReference type="InterPro" id="IPR036097">
    <property type="entry name" value="HisK_dim/P_sf"/>
</dbReference>
<keyword evidence="8" id="KW-0067">ATP-binding</keyword>
<dbReference type="PROSITE" id="PS50109">
    <property type="entry name" value="HIS_KIN"/>
    <property type="match status" value="1"/>
</dbReference>
<dbReference type="PANTHER" id="PTHR43065:SF46">
    <property type="entry name" value="C4-DICARBOXYLATE TRANSPORT SENSOR PROTEIN DCTB"/>
    <property type="match status" value="1"/>
</dbReference>
<dbReference type="EMBL" id="CP046522">
    <property type="protein sequence ID" value="QGU96753.1"/>
    <property type="molecule type" value="Genomic_DNA"/>
</dbReference>
<dbReference type="GO" id="GO:0005524">
    <property type="term" value="F:ATP binding"/>
    <property type="evidence" value="ECO:0007669"/>
    <property type="project" value="UniProtKB-KW"/>
</dbReference>
<evidence type="ECO:0000256" key="2">
    <source>
        <dbReference type="ARBA" id="ARBA00012438"/>
    </source>
</evidence>
<dbReference type="InterPro" id="IPR003661">
    <property type="entry name" value="HisK_dim/P_dom"/>
</dbReference>
<proteinExistence type="predicted"/>
<dbReference type="PROSITE" id="PS50110">
    <property type="entry name" value="RESPONSE_REGULATORY"/>
    <property type="match status" value="1"/>
</dbReference>
<keyword evidence="15" id="KW-1185">Reference proteome</keyword>
<dbReference type="Pfam" id="PF02518">
    <property type="entry name" value="HATPase_c"/>
    <property type="match status" value="1"/>
</dbReference>
<evidence type="ECO:0000259" key="12">
    <source>
        <dbReference type="PROSITE" id="PS50109"/>
    </source>
</evidence>
<keyword evidence="4 11" id="KW-0597">Phosphoprotein</keyword>
<dbReference type="Gene3D" id="1.10.287.130">
    <property type="match status" value="1"/>
</dbReference>
<evidence type="ECO:0000256" key="4">
    <source>
        <dbReference type="ARBA" id="ARBA00022553"/>
    </source>
</evidence>
<dbReference type="PANTHER" id="PTHR43065">
    <property type="entry name" value="SENSOR HISTIDINE KINASE"/>
    <property type="match status" value="1"/>
</dbReference>
<gene>
    <name evidence="14" type="ORF">GOM49_00100</name>
</gene>
<dbReference type="SMART" id="SM00387">
    <property type="entry name" value="HATPase_c"/>
    <property type="match status" value="1"/>
</dbReference>
<evidence type="ECO:0000256" key="7">
    <source>
        <dbReference type="ARBA" id="ARBA00022777"/>
    </source>
</evidence>
<dbReference type="EC" id="2.7.13.3" evidence="2"/>
<dbReference type="InterPro" id="IPR011006">
    <property type="entry name" value="CheY-like_superfamily"/>
</dbReference>
<feature type="domain" description="Histidine kinase" evidence="12">
    <location>
        <begin position="384"/>
        <end position="599"/>
    </location>
</feature>
<dbReference type="PRINTS" id="PR00344">
    <property type="entry name" value="BCTRLSENSOR"/>
</dbReference>
<evidence type="ECO:0000256" key="11">
    <source>
        <dbReference type="PROSITE-ProRule" id="PRU00169"/>
    </source>
</evidence>
<evidence type="ECO:0000259" key="13">
    <source>
        <dbReference type="PROSITE" id="PS50110"/>
    </source>
</evidence>